<gene>
    <name evidence="1" type="ORF">IHE45_11G066500</name>
</gene>
<proteinExistence type="predicted"/>
<organism evidence="1 2">
    <name type="scientific">Dioscorea alata</name>
    <name type="common">Purple yam</name>
    <dbReference type="NCBI Taxonomy" id="55571"/>
    <lineage>
        <taxon>Eukaryota</taxon>
        <taxon>Viridiplantae</taxon>
        <taxon>Streptophyta</taxon>
        <taxon>Embryophyta</taxon>
        <taxon>Tracheophyta</taxon>
        <taxon>Spermatophyta</taxon>
        <taxon>Magnoliopsida</taxon>
        <taxon>Liliopsida</taxon>
        <taxon>Dioscoreales</taxon>
        <taxon>Dioscoreaceae</taxon>
        <taxon>Dioscorea</taxon>
    </lineage>
</organism>
<comment type="caution">
    <text evidence="1">The sequence shown here is derived from an EMBL/GenBank/DDBJ whole genome shotgun (WGS) entry which is preliminary data.</text>
</comment>
<dbReference type="Proteomes" id="UP000827976">
    <property type="component" value="Chromosome 11"/>
</dbReference>
<accession>A0ACB7V7B4</accession>
<name>A0ACB7V7B4_DIOAL</name>
<dbReference type="EMBL" id="CM037021">
    <property type="protein sequence ID" value="KAH7669259.1"/>
    <property type="molecule type" value="Genomic_DNA"/>
</dbReference>
<protein>
    <submittedName>
        <fullName evidence="1">CheY-like protein</fullName>
    </submittedName>
</protein>
<reference evidence="2" key="1">
    <citation type="journal article" date="2022" name="Nat. Commun.">
        <title>Chromosome evolution and the genetic basis of agronomically important traits in greater yam.</title>
        <authorList>
            <person name="Bredeson J.V."/>
            <person name="Lyons J.B."/>
            <person name="Oniyinde I.O."/>
            <person name="Okereke N.R."/>
            <person name="Kolade O."/>
            <person name="Nnabue I."/>
            <person name="Nwadili C.O."/>
            <person name="Hribova E."/>
            <person name="Parker M."/>
            <person name="Nwogha J."/>
            <person name="Shu S."/>
            <person name="Carlson J."/>
            <person name="Kariba R."/>
            <person name="Muthemba S."/>
            <person name="Knop K."/>
            <person name="Barton G.J."/>
            <person name="Sherwood A.V."/>
            <person name="Lopez-Montes A."/>
            <person name="Asiedu R."/>
            <person name="Jamnadass R."/>
            <person name="Muchugi A."/>
            <person name="Goodstein D."/>
            <person name="Egesi C.N."/>
            <person name="Featherston J."/>
            <person name="Asfaw A."/>
            <person name="Simpson G.G."/>
            <person name="Dolezel J."/>
            <person name="Hendre P.S."/>
            <person name="Van Deynze A."/>
            <person name="Kumar P.L."/>
            <person name="Obidiegwu J.E."/>
            <person name="Bhattacharjee R."/>
            <person name="Rokhsar D.S."/>
        </authorList>
    </citation>
    <scope>NUCLEOTIDE SEQUENCE [LARGE SCALE GENOMIC DNA]</scope>
    <source>
        <strain evidence="2">cv. TDa95/00328</strain>
    </source>
</reference>
<sequence length="125" mass="14276">MKCFLELCLHVTCLCFCLSYIFAPFFRLFSVTAVDSAQRALDLLGLEPDVNMIITDYWMPDMTGFDLLKRVKESSALKEIPVVIMSSENVPSRITRCLEEGAVDFLLKPVRPADVSRLCTRMMMR</sequence>
<evidence type="ECO:0000313" key="2">
    <source>
        <dbReference type="Proteomes" id="UP000827976"/>
    </source>
</evidence>
<evidence type="ECO:0000313" key="1">
    <source>
        <dbReference type="EMBL" id="KAH7669259.1"/>
    </source>
</evidence>
<keyword evidence="2" id="KW-1185">Reference proteome</keyword>